<organism evidence="2 3">
    <name type="scientific">Devosia pacifica</name>
    <dbReference type="NCBI Taxonomy" id="1335967"/>
    <lineage>
        <taxon>Bacteria</taxon>
        <taxon>Pseudomonadati</taxon>
        <taxon>Pseudomonadota</taxon>
        <taxon>Alphaproteobacteria</taxon>
        <taxon>Hyphomicrobiales</taxon>
        <taxon>Devosiaceae</taxon>
        <taxon>Devosia</taxon>
    </lineage>
</organism>
<protein>
    <submittedName>
        <fullName evidence="2">Uncharacterized protein</fullName>
    </submittedName>
</protein>
<dbReference type="RefSeq" id="WP_189427097.1">
    <property type="nucleotide sequence ID" value="NZ_BMZE01000004.1"/>
</dbReference>
<feature type="transmembrane region" description="Helical" evidence="1">
    <location>
        <begin position="53"/>
        <end position="75"/>
    </location>
</feature>
<feature type="transmembrane region" description="Helical" evidence="1">
    <location>
        <begin position="95"/>
        <end position="121"/>
    </location>
</feature>
<keyword evidence="1" id="KW-0472">Membrane</keyword>
<sequence>MGEAKTTPRPIGTLVFLMAGPILWAAHLTLIYGSQSALCGFAVGTGPSGSNTLASASVIAGTVLVLGLLLALLIWPHPVYKTLSGAKMPGDQQPLMLFVMRFLNGLSILAVLYAGVAVQLLDACADLR</sequence>
<reference evidence="2" key="1">
    <citation type="journal article" date="2014" name="Int. J. Syst. Evol. Microbiol.">
        <title>Complete genome sequence of Corynebacterium casei LMG S-19264T (=DSM 44701T), isolated from a smear-ripened cheese.</title>
        <authorList>
            <consortium name="US DOE Joint Genome Institute (JGI-PGF)"/>
            <person name="Walter F."/>
            <person name="Albersmeier A."/>
            <person name="Kalinowski J."/>
            <person name="Ruckert C."/>
        </authorList>
    </citation>
    <scope>NUCLEOTIDE SEQUENCE</scope>
    <source>
        <strain evidence="2">KCTC 32437</strain>
    </source>
</reference>
<evidence type="ECO:0000313" key="3">
    <source>
        <dbReference type="Proteomes" id="UP000646579"/>
    </source>
</evidence>
<dbReference type="EMBL" id="BMZE01000004">
    <property type="protein sequence ID" value="GHA36075.1"/>
    <property type="molecule type" value="Genomic_DNA"/>
</dbReference>
<comment type="caution">
    <text evidence="2">The sequence shown here is derived from an EMBL/GenBank/DDBJ whole genome shotgun (WGS) entry which is preliminary data.</text>
</comment>
<evidence type="ECO:0000256" key="1">
    <source>
        <dbReference type="SAM" id="Phobius"/>
    </source>
</evidence>
<reference evidence="2" key="2">
    <citation type="submission" date="2020-09" db="EMBL/GenBank/DDBJ databases">
        <authorList>
            <person name="Sun Q."/>
            <person name="Kim S."/>
        </authorList>
    </citation>
    <scope>NUCLEOTIDE SEQUENCE</scope>
    <source>
        <strain evidence="2">KCTC 32437</strain>
    </source>
</reference>
<gene>
    <name evidence="2" type="ORF">GCM10007989_35170</name>
</gene>
<keyword evidence="1" id="KW-0812">Transmembrane</keyword>
<dbReference type="AlphaFoldDB" id="A0A918SCV3"/>
<feature type="transmembrane region" description="Helical" evidence="1">
    <location>
        <begin position="12"/>
        <end position="33"/>
    </location>
</feature>
<dbReference type="Proteomes" id="UP000646579">
    <property type="component" value="Unassembled WGS sequence"/>
</dbReference>
<keyword evidence="3" id="KW-1185">Reference proteome</keyword>
<keyword evidence="1" id="KW-1133">Transmembrane helix</keyword>
<evidence type="ECO:0000313" key="2">
    <source>
        <dbReference type="EMBL" id="GHA36075.1"/>
    </source>
</evidence>
<accession>A0A918SCV3</accession>
<name>A0A918SCV3_9HYPH</name>
<proteinExistence type="predicted"/>